<sequence length="182" mass="19028">MSDSLGLDIQTLKKMDPKMAWQVVTMFMTMLFSSASVMASQPPDCTPQLEQMQGCLSFVEGQVQIPSTDCCNGLREVHLHSPVCLCELISSNGDHSSTPGINVTQALLLPNICKVSTDESRCTALLAGASPSAAPSPSSTPSGTATKGGGASTNSAGIAQPPICTFFLVMPVLQLLLKLAIQ</sequence>
<dbReference type="EMBL" id="CM055107">
    <property type="protein sequence ID" value="KAJ7526447.1"/>
    <property type="molecule type" value="Genomic_DNA"/>
</dbReference>
<proteinExistence type="predicted"/>
<gene>
    <name evidence="1" type="ORF">O6H91_16G007100</name>
</gene>
<name>A0ACC2B9P5_DIPCM</name>
<dbReference type="Proteomes" id="UP001162992">
    <property type="component" value="Chromosome 16"/>
</dbReference>
<protein>
    <submittedName>
        <fullName evidence="1">Uncharacterized protein</fullName>
    </submittedName>
</protein>
<organism evidence="1 2">
    <name type="scientific">Diphasiastrum complanatum</name>
    <name type="common">Issler's clubmoss</name>
    <name type="synonym">Lycopodium complanatum</name>
    <dbReference type="NCBI Taxonomy" id="34168"/>
    <lineage>
        <taxon>Eukaryota</taxon>
        <taxon>Viridiplantae</taxon>
        <taxon>Streptophyta</taxon>
        <taxon>Embryophyta</taxon>
        <taxon>Tracheophyta</taxon>
        <taxon>Lycopodiopsida</taxon>
        <taxon>Lycopodiales</taxon>
        <taxon>Lycopodiaceae</taxon>
        <taxon>Lycopodioideae</taxon>
        <taxon>Diphasiastrum</taxon>
    </lineage>
</organism>
<evidence type="ECO:0000313" key="2">
    <source>
        <dbReference type="Proteomes" id="UP001162992"/>
    </source>
</evidence>
<comment type="caution">
    <text evidence="1">The sequence shown here is derived from an EMBL/GenBank/DDBJ whole genome shotgun (WGS) entry which is preliminary data.</text>
</comment>
<keyword evidence="2" id="KW-1185">Reference proteome</keyword>
<evidence type="ECO:0000313" key="1">
    <source>
        <dbReference type="EMBL" id="KAJ7526447.1"/>
    </source>
</evidence>
<reference evidence="2" key="1">
    <citation type="journal article" date="2024" name="Proc. Natl. Acad. Sci. U.S.A.">
        <title>Extraordinary preservation of gene collinearity over three hundred million years revealed in homosporous lycophytes.</title>
        <authorList>
            <person name="Li C."/>
            <person name="Wickell D."/>
            <person name="Kuo L.Y."/>
            <person name="Chen X."/>
            <person name="Nie B."/>
            <person name="Liao X."/>
            <person name="Peng D."/>
            <person name="Ji J."/>
            <person name="Jenkins J."/>
            <person name="Williams M."/>
            <person name="Shu S."/>
            <person name="Plott C."/>
            <person name="Barry K."/>
            <person name="Rajasekar S."/>
            <person name="Grimwood J."/>
            <person name="Han X."/>
            <person name="Sun S."/>
            <person name="Hou Z."/>
            <person name="He W."/>
            <person name="Dai G."/>
            <person name="Sun C."/>
            <person name="Schmutz J."/>
            <person name="Leebens-Mack J.H."/>
            <person name="Li F.W."/>
            <person name="Wang L."/>
        </authorList>
    </citation>
    <scope>NUCLEOTIDE SEQUENCE [LARGE SCALE GENOMIC DNA]</scope>
    <source>
        <strain evidence="2">cv. PW_Plant_1</strain>
    </source>
</reference>
<accession>A0ACC2B9P5</accession>